<keyword evidence="1" id="KW-0732">Signal</keyword>
<proteinExistence type="predicted"/>
<evidence type="ECO:0000256" key="1">
    <source>
        <dbReference type="SAM" id="SignalP"/>
    </source>
</evidence>
<reference evidence="3" key="1">
    <citation type="journal article" date="2005" name="Nature">
        <title>The map-based sequence of the rice genome.</title>
        <authorList>
            <consortium name="International rice genome sequencing project (IRGSP)"/>
            <person name="Matsumoto T."/>
            <person name="Wu J."/>
            <person name="Kanamori H."/>
            <person name="Katayose Y."/>
            <person name="Fujisawa M."/>
            <person name="Namiki N."/>
            <person name="Mizuno H."/>
            <person name="Yamamoto K."/>
            <person name="Antonio B.A."/>
            <person name="Baba T."/>
            <person name="Sakata K."/>
            <person name="Nagamura Y."/>
            <person name="Aoki H."/>
            <person name="Arikawa K."/>
            <person name="Arita K."/>
            <person name="Bito T."/>
            <person name="Chiden Y."/>
            <person name="Fujitsuka N."/>
            <person name="Fukunaka R."/>
            <person name="Hamada M."/>
            <person name="Harada C."/>
            <person name="Hayashi A."/>
            <person name="Hijishita S."/>
            <person name="Honda M."/>
            <person name="Hosokawa S."/>
            <person name="Ichikawa Y."/>
            <person name="Idonuma A."/>
            <person name="Iijima M."/>
            <person name="Ikeda M."/>
            <person name="Ikeno M."/>
            <person name="Ito K."/>
            <person name="Ito S."/>
            <person name="Ito T."/>
            <person name="Ito Y."/>
            <person name="Ito Y."/>
            <person name="Iwabuchi A."/>
            <person name="Kamiya K."/>
            <person name="Karasawa W."/>
            <person name="Kurita K."/>
            <person name="Katagiri S."/>
            <person name="Kikuta A."/>
            <person name="Kobayashi H."/>
            <person name="Kobayashi N."/>
            <person name="Machita K."/>
            <person name="Maehara T."/>
            <person name="Masukawa M."/>
            <person name="Mizubayashi T."/>
            <person name="Mukai Y."/>
            <person name="Nagasaki H."/>
            <person name="Nagata Y."/>
            <person name="Naito S."/>
            <person name="Nakashima M."/>
            <person name="Nakama Y."/>
            <person name="Nakamichi Y."/>
            <person name="Nakamura M."/>
            <person name="Meguro A."/>
            <person name="Negishi M."/>
            <person name="Ohta I."/>
            <person name="Ohta T."/>
            <person name="Okamoto M."/>
            <person name="Ono N."/>
            <person name="Saji S."/>
            <person name="Sakaguchi M."/>
            <person name="Sakai K."/>
            <person name="Shibata M."/>
            <person name="Shimokawa T."/>
            <person name="Song J."/>
            <person name="Takazaki Y."/>
            <person name="Terasawa K."/>
            <person name="Tsugane M."/>
            <person name="Tsuji K."/>
            <person name="Ueda S."/>
            <person name="Waki K."/>
            <person name="Yamagata H."/>
            <person name="Yamamoto M."/>
            <person name="Yamamoto S."/>
            <person name="Yamane H."/>
            <person name="Yoshiki S."/>
            <person name="Yoshihara R."/>
            <person name="Yukawa K."/>
            <person name="Zhong H."/>
            <person name="Yano M."/>
            <person name="Yuan Q."/>
            <person name="Ouyang S."/>
            <person name="Liu J."/>
            <person name="Jones K.M."/>
            <person name="Gansberger K."/>
            <person name="Moffat K."/>
            <person name="Hill J."/>
            <person name="Bera J."/>
            <person name="Fadrosh D."/>
            <person name="Jin S."/>
            <person name="Johri S."/>
            <person name="Kim M."/>
            <person name="Overton L."/>
            <person name="Reardon M."/>
            <person name="Tsitrin T."/>
            <person name="Vuong H."/>
            <person name="Weaver B."/>
            <person name="Ciecko A."/>
            <person name="Tallon L."/>
            <person name="Jackson J."/>
            <person name="Pai G."/>
            <person name="Aken S.V."/>
            <person name="Utterback T."/>
            <person name="Reidmuller S."/>
            <person name="Feldblyum T."/>
            <person name="Hsiao J."/>
            <person name="Zismann V."/>
            <person name="Iobst S."/>
            <person name="de Vazeille A.R."/>
            <person name="Buell C.R."/>
            <person name="Ying K."/>
            <person name="Li Y."/>
            <person name="Lu T."/>
            <person name="Huang Y."/>
            <person name="Zhao Q."/>
            <person name="Feng Q."/>
            <person name="Zhang L."/>
            <person name="Zhu J."/>
            <person name="Weng Q."/>
            <person name="Mu J."/>
            <person name="Lu Y."/>
            <person name="Fan D."/>
            <person name="Liu Y."/>
            <person name="Guan J."/>
            <person name="Zhang Y."/>
            <person name="Yu S."/>
            <person name="Liu X."/>
            <person name="Zhang Y."/>
            <person name="Hong G."/>
            <person name="Han B."/>
            <person name="Choisne N."/>
            <person name="Demange N."/>
            <person name="Orjeda G."/>
            <person name="Samain S."/>
            <person name="Cattolico L."/>
            <person name="Pelletier E."/>
            <person name="Couloux A."/>
            <person name="Segurens B."/>
            <person name="Wincker P."/>
            <person name="D'Hont A."/>
            <person name="Scarpelli C."/>
            <person name="Weissenbach J."/>
            <person name="Salanoubat M."/>
            <person name="Quetier F."/>
            <person name="Yu Y."/>
            <person name="Kim H.R."/>
            <person name="Rambo T."/>
            <person name="Currie J."/>
            <person name="Collura K."/>
            <person name="Luo M."/>
            <person name="Yang T."/>
            <person name="Ammiraju J.S.S."/>
            <person name="Engler F."/>
            <person name="Soderlund C."/>
            <person name="Wing R.A."/>
            <person name="Palmer L.E."/>
            <person name="de la Bastide M."/>
            <person name="Spiegel L."/>
            <person name="Nascimento L."/>
            <person name="Zutavern T."/>
            <person name="O'Shaughnessy A."/>
            <person name="Dike S."/>
            <person name="Dedhia N."/>
            <person name="Preston R."/>
            <person name="Balija V."/>
            <person name="McCombie W.R."/>
            <person name="Chow T."/>
            <person name="Chen H."/>
            <person name="Chung M."/>
            <person name="Chen C."/>
            <person name="Shaw J."/>
            <person name="Wu H."/>
            <person name="Hsiao K."/>
            <person name="Chao Y."/>
            <person name="Chu M."/>
            <person name="Cheng C."/>
            <person name="Hour A."/>
            <person name="Lee P."/>
            <person name="Lin S."/>
            <person name="Lin Y."/>
            <person name="Liou J."/>
            <person name="Liu S."/>
            <person name="Hsing Y."/>
            <person name="Raghuvanshi S."/>
            <person name="Mohanty A."/>
            <person name="Bharti A.K."/>
            <person name="Gaur A."/>
            <person name="Gupta V."/>
            <person name="Kumar D."/>
            <person name="Ravi V."/>
            <person name="Vij S."/>
            <person name="Kapur A."/>
            <person name="Khurana P."/>
            <person name="Khurana P."/>
            <person name="Khurana J.P."/>
            <person name="Tyagi A.K."/>
            <person name="Gaikwad K."/>
            <person name="Singh A."/>
            <person name="Dalal V."/>
            <person name="Srivastava S."/>
            <person name="Dixit A."/>
            <person name="Pal A.K."/>
            <person name="Ghazi I.A."/>
            <person name="Yadav M."/>
            <person name="Pandit A."/>
            <person name="Bhargava A."/>
            <person name="Sureshbabu K."/>
            <person name="Batra K."/>
            <person name="Sharma T.R."/>
            <person name="Mohapatra T."/>
            <person name="Singh N.K."/>
            <person name="Messing J."/>
            <person name="Nelson A.B."/>
            <person name="Fuks G."/>
            <person name="Kavchok S."/>
            <person name="Keizer G."/>
            <person name="Linton E."/>
            <person name="Llaca V."/>
            <person name="Song R."/>
            <person name="Tanyolac B."/>
            <person name="Young S."/>
            <person name="Ho-Il K."/>
            <person name="Hahn J.H."/>
            <person name="Sangsakoo G."/>
            <person name="Vanavichit A."/>
            <person name="de Mattos Luiz.A.T."/>
            <person name="Zimmer P.D."/>
            <person name="Malone G."/>
            <person name="Dellagostin O."/>
            <person name="de Oliveira A.C."/>
            <person name="Bevan M."/>
            <person name="Bancroft I."/>
            <person name="Minx P."/>
            <person name="Cordum H."/>
            <person name="Wilson R."/>
            <person name="Cheng Z."/>
            <person name="Jin W."/>
            <person name="Jiang J."/>
            <person name="Leong S.A."/>
            <person name="Iwama H."/>
            <person name="Gojobori T."/>
            <person name="Itoh T."/>
            <person name="Niimura Y."/>
            <person name="Fujii Y."/>
            <person name="Habara T."/>
            <person name="Sakai H."/>
            <person name="Sato Y."/>
            <person name="Wilson G."/>
            <person name="Kumar K."/>
            <person name="McCouch S."/>
            <person name="Juretic N."/>
            <person name="Hoen D."/>
            <person name="Wright S."/>
            <person name="Bruskiewich R."/>
            <person name="Bureau T."/>
            <person name="Miyao A."/>
            <person name="Hirochika H."/>
            <person name="Nishikawa T."/>
            <person name="Kadowaki K."/>
            <person name="Sugiura M."/>
            <person name="Burr B."/>
            <person name="Sasaki T."/>
        </authorList>
    </citation>
    <scope>NUCLEOTIDE SEQUENCE [LARGE SCALE GENOMIC DNA]</scope>
    <source>
        <strain evidence="3">cv. Nipponbare</strain>
    </source>
</reference>
<gene>
    <name evidence="2" type="primary">OSJNOa199K18.9</name>
</gene>
<reference evidence="3" key="2">
    <citation type="journal article" date="2008" name="Nucleic Acids Res.">
        <title>The rice annotation project database (RAP-DB): 2008 update.</title>
        <authorList>
            <consortium name="The rice annotation project (RAP)"/>
        </authorList>
    </citation>
    <scope>GENOME REANNOTATION</scope>
    <source>
        <strain evidence="3">cv. Nipponbare</strain>
    </source>
</reference>
<protein>
    <submittedName>
        <fullName evidence="2">Uncharacterized protein</fullName>
    </submittedName>
</protein>
<feature type="signal peptide" evidence="1">
    <location>
        <begin position="1"/>
        <end position="18"/>
    </location>
</feature>
<feature type="chain" id="PRO_5004282770" evidence="1">
    <location>
        <begin position="19"/>
        <end position="112"/>
    </location>
</feature>
<name>Q6YPB8_ORYSJ</name>
<dbReference type="Proteomes" id="UP000000763">
    <property type="component" value="Chromosome 8"/>
</dbReference>
<evidence type="ECO:0000313" key="3">
    <source>
        <dbReference type="Proteomes" id="UP000000763"/>
    </source>
</evidence>
<accession>Q6YPB8</accession>
<organism evidence="2 3">
    <name type="scientific">Oryza sativa subsp. japonica</name>
    <name type="common">Rice</name>
    <dbReference type="NCBI Taxonomy" id="39947"/>
    <lineage>
        <taxon>Eukaryota</taxon>
        <taxon>Viridiplantae</taxon>
        <taxon>Streptophyta</taxon>
        <taxon>Embryophyta</taxon>
        <taxon>Tracheophyta</taxon>
        <taxon>Spermatophyta</taxon>
        <taxon>Magnoliopsida</taxon>
        <taxon>Liliopsida</taxon>
        <taxon>Poales</taxon>
        <taxon>Poaceae</taxon>
        <taxon>BOP clade</taxon>
        <taxon>Oryzoideae</taxon>
        <taxon>Oryzeae</taxon>
        <taxon>Oryzinae</taxon>
        <taxon>Oryza</taxon>
        <taxon>Oryza sativa</taxon>
    </lineage>
</organism>
<evidence type="ECO:0000313" key="2">
    <source>
        <dbReference type="EMBL" id="BAD17839.1"/>
    </source>
</evidence>
<dbReference type="EMBL" id="AP006848">
    <property type="protein sequence ID" value="BAD17839.1"/>
    <property type="molecule type" value="Genomic_DNA"/>
</dbReference>
<sequence>MAGWVWAAALTSHGMVHADVALGHPLRDDSRFRVTKLEITKKPEMEDTSVTDSLARTRFGPSAPQDLFHHSPPKSWTSSWSINTKTLGRIKFLELCSRIGMAQLSHKTTPKT</sequence>
<dbReference type="AlphaFoldDB" id="Q6YPB8"/>